<feature type="coiled-coil region" evidence="1">
    <location>
        <begin position="76"/>
        <end position="103"/>
    </location>
</feature>
<sequence length="333" mass="36344">MLDVLGLDTVTEAVYRGMLKHPDDGVTELCGRLGLTESVVQATLDQLSELGLIRPTSRDAQYVYAVRPHLAMEILLARKQAEVAAQQQQLEESRAAAVRLISEFAGHTPNSLHDDVEHLKSLDHIRDHLAMMSSSVESELISFAPGGPQTPENMRNSRPLTEKLLARGVTIRTIYLDSIRNDPATVTHAEWLTSVGAQVRVVPTLPNRVVISDRRVAVLATDSENTAAGAVTIRTPGVLVTLCSLFDTIWQTAEPLGSTVQEHQEPSGDTLTPQRREALKLLAQGATDETVAKRLGVSYRTARRMATGLMTHLDARSRFEAGVHAAQRGLIDS</sequence>
<evidence type="ECO:0000256" key="1">
    <source>
        <dbReference type="SAM" id="Coils"/>
    </source>
</evidence>
<feature type="domain" description="HTH luxR-type" evidence="2">
    <location>
        <begin position="264"/>
        <end position="329"/>
    </location>
</feature>
<gene>
    <name evidence="3" type="ORF">STRTUCAR8_04284</name>
</gene>
<dbReference type="PATRIC" id="fig|698760.3.peg.683"/>
<dbReference type="Proteomes" id="UP000010931">
    <property type="component" value="Unassembled WGS sequence"/>
</dbReference>
<dbReference type="GO" id="GO:0003677">
    <property type="term" value="F:DNA binding"/>
    <property type="evidence" value="ECO:0007669"/>
    <property type="project" value="InterPro"/>
</dbReference>
<dbReference type="SUPFAM" id="SSF46785">
    <property type="entry name" value="Winged helix' DNA-binding domain"/>
    <property type="match status" value="1"/>
</dbReference>
<evidence type="ECO:0000313" key="4">
    <source>
        <dbReference type="Proteomes" id="UP000010931"/>
    </source>
</evidence>
<dbReference type="EMBL" id="AEJB01000045">
    <property type="protein sequence ID" value="ELP70674.1"/>
    <property type="molecule type" value="Genomic_DNA"/>
</dbReference>
<dbReference type="InterPro" id="IPR036390">
    <property type="entry name" value="WH_DNA-bd_sf"/>
</dbReference>
<dbReference type="AlphaFoldDB" id="L7FHN3"/>
<dbReference type="GeneID" id="97403365"/>
<dbReference type="InterPro" id="IPR036388">
    <property type="entry name" value="WH-like_DNA-bd_sf"/>
</dbReference>
<dbReference type="SUPFAM" id="SSF46894">
    <property type="entry name" value="C-terminal effector domain of the bipartite response regulators"/>
    <property type="match status" value="1"/>
</dbReference>
<name>L7FHN3_STRT8</name>
<dbReference type="Gene3D" id="1.10.10.10">
    <property type="entry name" value="Winged helix-like DNA-binding domain superfamily/Winged helix DNA-binding domain"/>
    <property type="match status" value="2"/>
</dbReference>
<evidence type="ECO:0000259" key="2">
    <source>
        <dbReference type="PROSITE" id="PS50043"/>
    </source>
</evidence>
<dbReference type="GO" id="GO:0006355">
    <property type="term" value="P:regulation of DNA-templated transcription"/>
    <property type="evidence" value="ECO:0007669"/>
    <property type="project" value="InterPro"/>
</dbReference>
<keyword evidence="4" id="KW-1185">Reference proteome</keyword>
<dbReference type="STRING" id="85558.T45_04249"/>
<proteinExistence type="predicted"/>
<dbReference type="InterPro" id="IPR051797">
    <property type="entry name" value="TrmB-like"/>
</dbReference>
<organism evidence="3 4">
    <name type="scientific">Streptomyces turgidiscabies (strain Car8)</name>
    <dbReference type="NCBI Taxonomy" id="698760"/>
    <lineage>
        <taxon>Bacteria</taxon>
        <taxon>Bacillati</taxon>
        <taxon>Actinomycetota</taxon>
        <taxon>Actinomycetes</taxon>
        <taxon>Kitasatosporales</taxon>
        <taxon>Streptomycetaceae</taxon>
        <taxon>Streptomyces</taxon>
    </lineage>
</organism>
<dbReference type="Pfam" id="PF13384">
    <property type="entry name" value="HTH_23"/>
    <property type="match status" value="1"/>
</dbReference>
<dbReference type="PANTHER" id="PTHR34293">
    <property type="entry name" value="HTH-TYPE TRANSCRIPTIONAL REGULATOR TRMBL2"/>
    <property type="match status" value="1"/>
</dbReference>
<protein>
    <submittedName>
        <fullName evidence="3">Transcriptional regulator, LuxR family</fullName>
    </submittedName>
</protein>
<reference evidence="3 4" key="1">
    <citation type="journal article" date="2011" name="Plasmid">
        <title>Streptomyces turgidiscabies Car8 contains a modular pathogenicity island that shares virulence genes with other actinobacterial plant pathogens.</title>
        <authorList>
            <person name="Huguet-Tapia J.C."/>
            <person name="Badger J.H."/>
            <person name="Loria R."/>
            <person name="Pettis G.S."/>
        </authorList>
    </citation>
    <scope>NUCLEOTIDE SEQUENCE [LARGE SCALE GENOMIC DNA]</scope>
    <source>
        <strain evidence="3 4">Car8</strain>
    </source>
</reference>
<dbReference type="PROSITE" id="PS50043">
    <property type="entry name" value="HTH_LUXR_2"/>
    <property type="match status" value="1"/>
</dbReference>
<accession>L7FHN3</accession>
<dbReference type="SMART" id="SM00421">
    <property type="entry name" value="HTH_LUXR"/>
    <property type="match status" value="1"/>
</dbReference>
<evidence type="ECO:0000313" key="3">
    <source>
        <dbReference type="EMBL" id="ELP70674.1"/>
    </source>
</evidence>
<dbReference type="RefSeq" id="WP_006373986.1">
    <property type="nucleotide sequence ID" value="NZ_AEJB01000045.1"/>
</dbReference>
<dbReference type="InterPro" id="IPR016032">
    <property type="entry name" value="Sig_transdc_resp-reg_C-effctor"/>
</dbReference>
<dbReference type="PANTHER" id="PTHR34293:SF1">
    <property type="entry name" value="HTH-TYPE TRANSCRIPTIONAL REGULATOR TRMBL2"/>
    <property type="match status" value="1"/>
</dbReference>
<dbReference type="InterPro" id="IPR000792">
    <property type="entry name" value="Tscrpt_reg_LuxR_C"/>
</dbReference>
<keyword evidence="1" id="KW-0175">Coiled coil</keyword>
<comment type="caution">
    <text evidence="3">The sequence shown here is derived from an EMBL/GenBank/DDBJ whole genome shotgun (WGS) entry which is preliminary data.</text>
</comment>